<dbReference type="Proteomes" id="UP001622557">
    <property type="component" value="Chromosome"/>
</dbReference>
<dbReference type="RefSeq" id="WP_405448365.1">
    <property type="nucleotide sequence ID" value="NZ_CP108164.1"/>
</dbReference>
<protein>
    <submittedName>
        <fullName evidence="2">NAD-dependent epimerase/dehydratase family protein</fullName>
    </submittedName>
</protein>
<proteinExistence type="predicted"/>
<dbReference type="PANTHER" id="PTHR48079:SF6">
    <property type="entry name" value="NAD(P)-BINDING DOMAIN-CONTAINING PROTEIN-RELATED"/>
    <property type="match status" value="1"/>
</dbReference>
<dbReference type="GeneID" id="97282597"/>
<name>A0ABZ1KT69_STRAH</name>
<accession>A0ABZ1KT69</accession>
<dbReference type="EMBL" id="CP108164">
    <property type="protein sequence ID" value="WTQ82297.1"/>
    <property type="molecule type" value="Genomic_DNA"/>
</dbReference>
<gene>
    <name evidence="2" type="ORF">OG350_19205</name>
</gene>
<dbReference type="InterPro" id="IPR036291">
    <property type="entry name" value="NAD(P)-bd_dom_sf"/>
</dbReference>
<dbReference type="Pfam" id="PF01370">
    <property type="entry name" value="Epimerase"/>
    <property type="match status" value="1"/>
</dbReference>
<dbReference type="InterPro" id="IPR001509">
    <property type="entry name" value="Epimerase_deHydtase"/>
</dbReference>
<evidence type="ECO:0000313" key="3">
    <source>
        <dbReference type="Proteomes" id="UP001622557"/>
    </source>
</evidence>
<reference evidence="2 3" key="1">
    <citation type="submission" date="2022-10" db="EMBL/GenBank/DDBJ databases">
        <title>The complete genomes of actinobacterial strains from the NBC collection.</title>
        <authorList>
            <person name="Joergensen T.S."/>
            <person name="Alvarez Arevalo M."/>
            <person name="Sterndorff E.B."/>
            <person name="Faurdal D."/>
            <person name="Vuksanovic O."/>
            <person name="Mourched A.-S."/>
            <person name="Charusanti P."/>
            <person name="Shaw S."/>
            <person name="Blin K."/>
            <person name="Weber T."/>
        </authorList>
    </citation>
    <scope>NUCLEOTIDE SEQUENCE [LARGE SCALE GENOMIC DNA]</scope>
    <source>
        <strain evidence="2 3">NBC_00156</strain>
    </source>
</reference>
<sequence>MRRVLITGAAGFIGRHVVREAARRDVRLRLMAHSRRVPGTDARRQVVPADLTDPGALRGVCDGVDVLLHCASHVGGTLETNEAVNTRGTGNLLDEARRAGVRRIVYVSTASVYGRGAFRNAAPEQLVRNPGSPTSVTRAEAEDLVLDAGGTVLRPHLVHGAGDSWLVPGLVRLLRSLPATVEGWTARLSVISASDLARLTVGAGLAPAAELTAPVYHATHPDPVTADTLLRAVAAHAAIPWPHRELSVRQARSLLADDGRSAHGLEMLTSDHWFDGTRLWRDLGLTPGPAFDAAFPEPEGSPRDPAAAF</sequence>
<keyword evidence="3" id="KW-1185">Reference proteome</keyword>
<dbReference type="PANTHER" id="PTHR48079">
    <property type="entry name" value="PROTEIN YEEZ"/>
    <property type="match status" value="1"/>
</dbReference>
<dbReference type="InterPro" id="IPR051783">
    <property type="entry name" value="NAD(P)-dependent_oxidoreduct"/>
</dbReference>
<feature type="domain" description="NAD-dependent epimerase/dehydratase" evidence="1">
    <location>
        <begin position="4"/>
        <end position="198"/>
    </location>
</feature>
<evidence type="ECO:0000259" key="1">
    <source>
        <dbReference type="Pfam" id="PF01370"/>
    </source>
</evidence>
<dbReference type="Gene3D" id="3.40.50.720">
    <property type="entry name" value="NAD(P)-binding Rossmann-like Domain"/>
    <property type="match status" value="1"/>
</dbReference>
<organism evidence="2 3">
    <name type="scientific">Streptomyces achromogenes</name>
    <dbReference type="NCBI Taxonomy" id="67255"/>
    <lineage>
        <taxon>Bacteria</taxon>
        <taxon>Bacillati</taxon>
        <taxon>Actinomycetota</taxon>
        <taxon>Actinomycetes</taxon>
        <taxon>Kitasatosporales</taxon>
        <taxon>Streptomycetaceae</taxon>
        <taxon>Streptomyces</taxon>
    </lineage>
</organism>
<dbReference type="SUPFAM" id="SSF51735">
    <property type="entry name" value="NAD(P)-binding Rossmann-fold domains"/>
    <property type="match status" value="1"/>
</dbReference>
<evidence type="ECO:0000313" key="2">
    <source>
        <dbReference type="EMBL" id="WTQ82297.1"/>
    </source>
</evidence>